<protein>
    <recommendedName>
        <fullName evidence="1">Resolvase HTH domain-containing protein</fullName>
    </recommendedName>
</protein>
<dbReference type="GO" id="GO:0006355">
    <property type="term" value="P:regulation of DNA-templated transcription"/>
    <property type="evidence" value="ECO:0007669"/>
    <property type="project" value="InterPro"/>
</dbReference>
<dbReference type="Gene3D" id="1.10.10.60">
    <property type="entry name" value="Homeodomain-like"/>
    <property type="match status" value="1"/>
</dbReference>
<accession>U2J549</accession>
<name>U2J549_9SPHI</name>
<feature type="domain" description="Resolvase HTH" evidence="1">
    <location>
        <begin position="9"/>
        <end position="42"/>
    </location>
</feature>
<feature type="non-terminal residue" evidence="2">
    <location>
        <position position="88"/>
    </location>
</feature>
<dbReference type="InterPro" id="IPR016032">
    <property type="entry name" value="Sig_transdc_resp-reg_C-effctor"/>
</dbReference>
<dbReference type="Pfam" id="PF02796">
    <property type="entry name" value="HTH_7"/>
    <property type="match status" value="1"/>
</dbReference>
<dbReference type="AlphaFoldDB" id="U2J549"/>
<dbReference type="GO" id="GO:0000150">
    <property type="term" value="F:DNA strand exchange activity"/>
    <property type="evidence" value="ECO:0007669"/>
    <property type="project" value="InterPro"/>
</dbReference>
<dbReference type="EMBL" id="ATDL01000011">
    <property type="protein sequence ID" value="ERJ60039.1"/>
    <property type="molecule type" value="Genomic_DNA"/>
</dbReference>
<dbReference type="Proteomes" id="UP000016584">
    <property type="component" value="Unassembled WGS sequence"/>
</dbReference>
<gene>
    <name evidence="2" type="ORF">M472_14840</name>
</gene>
<dbReference type="GO" id="GO:0003677">
    <property type="term" value="F:DNA binding"/>
    <property type="evidence" value="ECO:0007669"/>
    <property type="project" value="InterPro"/>
</dbReference>
<dbReference type="eggNOG" id="COG4584">
    <property type="taxonomic scope" value="Bacteria"/>
</dbReference>
<evidence type="ECO:0000259" key="1">
    <source>
        <dbReference type="Pfam" id="PF02796"/>
    </source>
</evidence>
<reference evidence="2 3" key="1">
    <citation type="journal article" date="2013" name="Genome Announc.">
        <title>The Draft Genome Sequence of Sphingomonas paucimobilis Strain HER1398 (Proteobacteria), Host to the Giant PAU Phage, Indicates That It Is a Member of the Genus Sphingobacterium (Bacteroidetes).</title>
        <authorList>
            <person name="White R.A.III."/>
            <person name="Suttle C.A."/>
        </authorList>
    </citation>
    <scope>NUCLEOTIDE SEQUENCE [LARGE SCALE GENOMIC DNA]</scope>
    <source>
        <strain evidence="2 3">HER1398</strain>
    </source>
</reference>
<organism evidence="2 3">
    <name type="scientific">Sphingobacterium paucimobilis HER1398</name>
    <dbReference type="NCBI Taxonomy" id="1346330"/>
    <lineage>
        <taxon>Bacteria</taxon>
        <taxon>Pseudomonadati</taxon>
        <taxon>Bacteroidota</taxon>
        <taxon>Sphingobacteriia</taxon>
        <taxon>Sphingobacteriales</taxon>
        <taxon>Sphingobacteriaceae</taxon>
        <taxon>Sphingobacterium</taxon>
    </lineage>
</organism>
<comment type="caution">
    <text evidence="2">The sequence shown here is derived from an EMBL/GenBank/DDBJ whole genome shotgun (WGS) entry which is preliminary data.</text>
</comment>
<dbReference type="SUPFAM" id="SSF46894">
    <property type="entry name" value="C-terminal effector domain of the bipartite response regulators"/>
    <property type="match status" value="1"/>
</dbReference>
<evidence type="ECO:0000313" key="2">
    <source>
        <dbReference type="EMBL" id="ERJ60039.1"/>
    </source>
</evidence>
<evidence type="ECO:0000313" key="3">
    <source>
        <dbReference type="Proteomes" id="UP000016584"/>
    </source>
</evidence>
<proteinExistence type="predicted"/>
<keyword evidence="3" id="KW-1185">Reference proteome</keyword>
<sequence length="88" mass="9979">MAGKTRPMSQIKQMIRLHQQGYAIKAIARSLSISKNTVKSYLYKIGEAKLNMSDLLAVEDPVLEGLLHSGNPAYRDPRFEDLKERLPH</sequence>
<dbReference type="InterPro" id="IPR006120">
    <property type="entry name" value="Resolvase_HTH_dom"/>
</dbReference>